<reference evidence="3" key="1">
    <citation type="submission" date="2022-03" db="EMBL/GenBank/DDBJ databases">
        <title>De novo assembled genomes of Belliella spp. (Cyclobacteriaceae) strains.</title>
        <authorList>
            <person name="Szabo A."/>
            <person name="Korponai K."/>
            <person name="Felfoldi T."/>
        </authorList>
    </citation>
    <scope>NUCLEOTIDE SEQUENCE</scope>
    <source>
        <strain evidence="3">DSM 111903</strain>
    </source>
</reference>
<sequence>SDALDVMVSDMLPAGTAFVSADNGGVNDSGTVNWNLGTLAAGASVELNLVLSTEASLEAGTIISNIAIVDSPTDGDGPKESDPEDVTVETAADLAIMKSAASATVLAGENISYTITVSNNGPSDALDVMVSDMLPAGTTFVSADNGGMNDSGTVNWNLGTLAAGGSVELNLILSTSPSLEAGTTISNIAVVDSPTDEEGPKESDPEDVDV</sequence>
<dbReference type="PANTHER" id="PTHR34819">
    <property type="entry name" value="LARGE CYSTEINE-RICH PERIPLASMIC PROTEIN OMCB"/>
    <property type="match status" value="1"/>
</dbReference>
<feature type="non-terminal residue" evidence="3">
    <location>
        <position position="1"/>
    </location>
</feature>
<dbReference type="PANTHER" id="PTHR34819:SF3">
    <property type="entry name" value="CELL SURFACE PROTEIN"/>
    <property type="match status" value="1"/>
</dbReference>
<dbReference type="Gene3D" id="2.60.40.3080">
    <property type="match status" value="1"/>
</dbReference>
<dbReference type="NCBIfam" id="TIGR01451">
    <property type="entry name" value="B_ant_repeat"/>
    <property type="match status" value="1"/>
</dbReference>
<feature type="region of interest" description="Disordered" evidence="1">
    <location>
        <begin position="191"/>
        <end position="210"/>
    </location>
</feature>
<evidence type="ECO:0000256" key="1">
    <source>
        <dbReference type="SAM" id="MobiDB-lite"/>
    </source>
</evidence>
<dbReference type="Pfam" id="PF01345">
    <property type="entry name" value="DUF11"/>
    <property type="match status" value="2"/>
</dbReference>
<dbReference type="Proteomes" id="UP001165430">
    <property type="component" value="Unassembled WGS sequence"/>
</dbReference>
<dbReference type="InterPro" id="IPR051172">
    <property type="entry name" value="Chlamydia_OmcB"/>
</dbReference>
<name>A0ABS9VHL6_9BACT</name>
<feature type="domain" description="DUF11" evidence="2">
    <location>
        <begin position="1"/>
        <end position="82"/>
    </location>
</feature>
<evidence type="ECO:0000259" key="2">
    <source>
        <dbReference type="Pfam" id="PF01345"/>
    </source>
</evidence>
<comment type="caution">
    <text evidence="3">The sequence shown here is derived from an EMBL/GenBank/DDBJ whole genome shotgun (WGS) entry which is preliminary data.</text>
</comment>
<gene>
    <name evidence="3" type="ORF">MM213_20760</name>
</gene>
<dbReference type="InterPro" id="IPR001434">
    <property type="entry name" value="OmcB-like_DUF11"/>
</dbReference>
<evidence type="ECO:0000313" key="3">
    <source>
        <dbReference type="EMBL" id="MCH7415938.1"/>
    </source>
</evidence>
<organism evidence="3 4">
    <name type="scientific">Belliella alkalica</name>
    <dbReference type="NCBI Taxonomy" id="1730871"/>
    <lineage>
        <taxon>Bacteria</taxon>
        <taxon>Pseudomonadati</taxon>
        <taxon>Bacteroidota</taxon>
        <taxon>Cytophagia</taxon>
        <taxon>Cytophagales</taxon>
        <taxon>Cyclobacteriaceae</taxon>
        <taxon>Belliella</taxon>
    </lineage>
</organism>
<protein>
    <submittedName>
        <fullName evidence="3">DUF11 domain-containing protein</fullName>
    </submittedName>
</protein>
<dbReference type="EMBL" id="JAKZGO010000085">
    <property type="protein sequence ID" value="MCH7415938.1"/>
    <property type="molecule type" value="Genomic_DNA"/>
</dbReference>
<evidence type="ECO:0000313" key="4">
    <source>
        <dbReference type="Proteomes" id="UP001165430"/>
    </source>
</evidence>
<dbReference type="InterPro" id="IPR047589">
    <property type="entry name" value="DUF11_rpt"/>
</dbReference>
<keyword evidence="4" id="KW-1185">Reference proteome</keyword>
<accession>A0ABS9VHL6</accession>
<feature type="non-terminal residue" evidence="3">
    <location>
        <position position="210"/>
    </location>
</feature>
<proteinExistence type="predicted"/>
<feature type="domain" description="DUF11" evidence="2">
    <location>
        <begin position="93"/>
        <end position="197"/>
    </location>
</feature>